<keyword evidence="2" id="KW-0378">Hydrolase</keyword>
<comment type="cofactor">
    <cofactor evidence="3">
        <name>Mg(2+)</name>
        <dbReference type="ChEBI" id="CHEBI:18420"/>
    </cofactor>
    <text evidence="3">Binds 2 magnesium ions per subunit.</text>
</comment>
<feature type="binding site" evidence="3">
    <location>
        <position position="93"/>
    </location>
    <ligand>
        <name>Mg(2+)</name>
        <dbReference type="ChEBI" id="CHEBI:18420"/>
        <label>1</label>
    </ligand>
</feature>
<evidence type="ECO:0000256" key="3">
    <source>
        <dbReference type="PIRSR" id="PIRSR605502-1"/>
    </source>
</evidence>
<comment type="similarity">
    <text evidence="1">Belongs to the ADP-ribosylglycohydrolase family.</text>
</comment>
<dbReference type="STRING" id="229921.ADN01_14215"/>
<reference evidence="4 5" key="1">
    <citation type="submission" date="2015-07" db="EMBL/GenBank/DDBJ databases">
        <title>Genome sequence of Levilinea saccharolytica DSM 16555.</title>
        <authorList>
            <person name="Hemp J."/>
            <person name="Ward L.M."/>
            <person name="Pace L.A."/>
            <person name="Fischer W.W."/>
        </authorList>
    </citation>
    <scope>NUCLEOTIDE SEQUENCE [LARGE SCALE GENOMIC DNA]</scope>
    <source>
        <strain evidence="4 5">KIBI-1</strain>
    </source>
</reference>
<dbReference type="RefSeq" id="WP_062417775.1">
    <property type="nucleotide sequence ID" value="NZ_DF967974.1"/>
</dbReference>
<sequence length="367" mass="40676">MIDNTALLQALLSQDQIKMANAQFLSIAPAPMPVDWDFDRVEGMLLGLAVGDALGYPTEAVLPNVRFQRHGEIRDYLPSPHAGYRQVGVCSDDTQMTFWTLQNLLADGGLLPEHVAEEFTRHTIFGIGSTVRDFIWAYKNEGKTWVQAGQPSAGNGTVMRIAPVLIPHLRKPTAALWADAALAGMITHNDPAANACCVAFIHLLWECLRRKDIPEPMWWLDTFTEAARSLEGRTEYASRIPGNSYRGPLWKFVDQEVRQAITENPSSLEACERWHSGAYLLETMPCVLYILARYGHDPEEAVVRAVNDTKDNDTVAAIVGAAVGALHGKAGLPPRWIEGLLGRTGTDDDGRVFELIDQARRVFWEDG</sequence>
<dbReference type="InterPro" id="IPR036705">
    <property type="entry name" value="Ribosyl_crysJ1_sf"/>
</dbReference>
<dbReference type="GO" id="GO:0046872">
    <property type="term" value="F:metal ion binding"/>
    <property type="evidence" value="ECO:0007669"/>
    <property type="project" value="UniProtKB-KW"/>
</dbReference>
<evidence type="ECO:0000313" key="5">
    <source>
        <dbReference type="Proteomes" id="UP000050501"/>
    </source>
</evidence>
<dbReference type="InterPro" id="IPR050792">
    <property type="entry name" value="ADP-ribosylglycohydrolase"/>
</dbReference>
<dbReference type="Proteomes" id="UP000050501">
    <property type="component" value="Unassembled WGS sequence"/>
</dbReference>
<dbReference type="PANTHER" id="PTHR16222:SF24">
    <property type="entry name" value="ADP-RIBOSYLHYDROLASE ARH3"/>
    <property type="match status" value="1"/>
</dbReference>
<dbReference type="OrthoDB" id="9798107at2"/>
<dbReference type="GO" id="GO:0016787">
    <property type="term" value="F:hydrolase activity"/>
    <property type="evidence" value="ECO:0007669"/>
    <property type="project" value="UniProtKB-KW"/>
</dbReference>
<gene>
    <name evidence="4" type="ORF">ADN01_14215</name>
</gene>
<comment type="caution">
    <text evidence="4">The sequence shown here is derived from an EMBL/GenBank/DDBJ whole genome shotgun (WGS) entry which is preliminary data.</text>
</comment>
<keyword evidence="3" id="KW-0460">Magnesium</keyword>
<feature type="binding site" evidence="3">
    <location>
        <position position="314"/>
    </location>
    <ligand>
        <name>Mg(2+)</name>
        <dbReference type="ChEBI" id="CHEBI:18420"/>
        <label>1</label>
    </ligand>
</feature>
<feature type="binding site" evidence="3">
    <location>
        <position position="91"/>
    </location>
    <ligand>
        <name>Mg(2+)</name>
        <dbReference type="ChEBI" id="CHEBI:18420"/>
        <label>1</label>
    </ligand>
</feature>
<dbReference type="InterPro" id="IPR005502">
    <property type="entry name" value="Ribosyl_crysJ1"/>
</dbReference>
<dbReference type="PANTHER" id="PTHR16222">
    <property type="entry name" value="ADP-RIBOSYLGLYCOHYDROLASE"/>
    <property type="match status" value="1"/>
</dbReference>
<evidence type="ECO:0000313" key="4">
    <source>
        <dbReference type="EMBL" id="KPL79631.1"/>
    </source>
</evidence>
<evidence type="ECO:0008006" key="6">
    <source>
        <dbReference type="Google" id="ProtNLM"/>
    </source>
</evidence>
<keyword evidence="3" id="KW-0479">Metal-binding</keyword>
<dbReference type="Gene3D" id="1.10.4080.10">
    <property type="entry name" value="ADP-ribosylation/Crystallin J1"/>
    <property type="match status" value="1"/>
</dbReference>
<dbReference type="Pfam" id="PF03747">
    <property type="entry name" value="ADP_ribosyl_GH"/>
    <property type="match status" value="1"/>
</dbReference>
<protein>
    <recommendedName>
        <fullName evidence="6">ADP-ribosylglycohydrolase</fullName>
    </recommendedName>
</protein>
<proteinExistence type="inferred from homology"/>
<dbReference type="EMBL" id="LGCM01000047">
    <property type="protein sequence ID" value="KPL79631.1"/>
    <property type="molecule type" value="Genomic_DNA"/>
</dbReference>
<name>A0A0P6XSB0_9CHLR</name>
<dbReference type="AlphaFoldDB" id="A0A0P6XSB0"/>
<keyword evidence="5" id="KW-1185">Reference proteome</keyword>
<organism evidence="4 5">
    <name type="scientific">Levilinea saccharolytica</name>
    <dbReference type="NCBI Taxonomy" id="229921"/>
    <lineage>
        <taxon>Bacteria</taxon>
        <taxon>Bacillati</taxon>
        <taxon>Chloroflexota</taxon>
        <taxon>Anaerolineae</taxon>
        <taxon>Anaerolineales</taxon>
        <taxon>Anaerolineaceae</taxon>
        <taxon>Levilinea</taxon>
    </lineage>
</organism>
<dbReference type="SUPFAM" id="SSF101478">
    <property type="entry name" value="ADP-ribosylglycohydrolase"/>
    <property type="match status" value="1"/>
</dbReference>
<feature type="binding site" evidence="3">
    <location>
        <position position="311"/>
    </location>
    <ligand>
        <name>Mg(2+)</name>
        <dbReference type="ChEBI" id="CHEBI:18420"/>
        <label>1</label>
    </ligand>
</feature>
<evidence type="ECO:0000256" key="1">
    <source>
        <dbReference type="ARBA" id="ARBA00010702"/>
    </source>
</evidence>
<feature type="binding site" evidence="3">
    <location>
        <position position="92"/>
    </location>
    <ligand>
        <name>Mg(2+)</name>
        <dbReference type="ChEBI" id="CHEBI:18420"/>
        <label>1</label>
    </ligand>
</feature>
<accession>A0A0P6XSB0</accession>
<evidence type="ECO:0000256" key="2">
    <source>
        <dbReference type="ARBA" id="ARBA00022801"/>
    </source>
</evidence>
<feature type="binding site" evidence="3">
    <location>
        <position position="313"/>
    </location>
    <ligand>
        <name>Mg(2+)</name>
        <dbReference type="ChEBI" id="CHEBI:18420"/>
        <label>1</label>
    </ligand>
</feature>